<dbReference type="EMBL" id="LJYW01000001">
    <property type="protein sequence ID" value="KPL54005.1"/>
    <property type="molecule type" value="Genomic_DNA"/>
</dbReference>
<gene>
    <name evidence="3" type="ORF">ABB55_18790</name>
</gene>
<dbReference type="InterPro" id="IPR014044">
    <property type="entry name" value="CAP_dom"/>
</dbReference>
<feature type="domain" description="SCP" evidence="2">
    <location>
        <begin position="55"/>
        <end position="169"/>
    </location>
</feature>
<evidence type="ECO:0000259" key="2">
    <source>
        <dbReference type="Pfam" id="PF00188"/>
    </source>
</evidence>
<comment type="caution">
    <text evidence="3">The sequence shown here is derived from an EMBL/GenBank/DDBJ whole genome shotgun (WGS) entry which is preliminary data.</text>
</comment>
<dbReference type="Pfam" id="PF00188">
    <property type="entry name" value="CAP"/>
    <property type="match status" value="1"/>
</dbReference>
<dbReference type="PANTHER" id="PTHR31157:SF1">
    <property type="entry name" value="SCP DOMAIN-CONTAINING PROTEIN"/>
    <property type="match status" value="1"/>
</dbReference>
<evidence type="ECO:0000313" key="4">
    <source>
        <dbReference type="Proteomes" id="UP000048984"/>
    </source>
</evidence>
<keyword evidence="1" id="KW-0732">Signal</keyword>
<dbReference type="Gene3D" id="3.40.33.10">
    <property type="entry name" value="CAP"/>
    <property type="match status" value="1"/>
</dbReference>
<sequence length="175" mass="18818">MNLFSTFRIGLAGLAPALAALLAGCSAAPEPPPAQPAFYQRLDQSGGAVDPASSLGMVNHYRANLGAPPLAWDPALARIAEMQARRMAALDRVQTEQEAKLDAELKAAGIGFRSYASNLTAGYRTFAEAFSGWRELKQHNANMIDPRKTRIGLATAQAPGSKYKIFWAMVLVEPM</sequence>
<protein>
    <recommendedName>
        <fullName evidence="2">SCP domain-containing protein</fullName>
    </recommendedName>
</protein>
<feature type="chain" id="PRO_5006131708" description="SCP domain-containing protein" evidence="1">
    <location>
        <begin position="29"/>
        <end position="175"/>
    </location>
</feature>
<organism evidence="3 4">
    <name type="scientific">Prosthecodimorpha hirschii</name>
    <dbReference type="NCBI Taxonomy" id="665126"/>
    <lineage>
        <taxon>Bacteria</taxon>
        <taxon>Pseudomonadati</taxon>
        <taxon>Pseudomonadota</taxon>
        <taxon>Alphaproteobacteria</taxon>
        <taxon>Hyphomicrobiales</taxon>
        <taxon>Ancalomicrobiaceae</taxon>
        <taxon>Prosthecodimorpha</taxon>
    </lineage>
</organism>
<dbReference type="STRING" id="665126.ABB55_18790"/>
<dbReference type="SUPFAM" id="SSF55797">
    <property type="entry name" value="PR-1-like"/>
    <property type="match status" value="1"/>
</dbReference>
<dbReference type="PANTHER" id="PTHR31157">
    <property type="entry name" value="SCP DOMAIN-CONTAINING PROTEIN"/>
    <property type="match status" value="1"/>
</dbReference>
<dbReference type="RefSeq" id="WP_054360170.1">
    <property type="nucleotide sequence ID" value="NZ_LJYW01000001.1"/>
</dbReference>
<name>A0A0P6VQ85_9HYPH</name>
<dbReference type="AlphaFoldDB" id="A0A0P6VQ85"/>
<accession>A0A0P6VQ85</accession>
<evidence type="ECO:0000313" key="3">
    <source>
        <dbReference type="EMBL" id="KPL54005.1"/>
    </source>
</evidence>
<dbReference type="Proteomes" id="UP000048984">
    <property type="component" value="Unassembled WGS sequence"/>
</dbReference>
<proteinExistence type="predicted"/>
<keyword evidence="4" id="KW-1185">Reference proteome</keyword>
<reference evidence="3 4" key="1">
    <citation type="submission" date="2015-09" db="EMBL/GenBank/DDBJ databases">
        <authorList>
            <person name="Jackson K.R."/>
            <person name="Lunt B.L."/>
            <person name="Fisher J.N.B."/>
            <person name="Gardner A.V."/>
            <person name="Bailey M.E."/>
            <person name="Deus L.M."/>
            <person name="Earl A.S."/>
            <person name="Gibby P.D."/>
            <person name="Hartmann K.A."/>
            <person name="Liu J.E."/>
            <person name="Manci A.M."/>
            <person name="Nielsen D.A."/>
            <person name="Solomon M.B."/>
            <person name="Breakwell D.P."/>
            <person name="Burnett S.H."/>
            <person name="Grose J.H."/>
        </authorList>
    </citation>
    <scope>NUCLEOTIDE SEQUENCE [LARGE SCALE GENOMIC DNA]</scope>
    <source>
        <strain evidence="3 4">16</strain>
    </source>
</reference>
<reference evidence="3 4" key="2">
    <citation type="submission" date="2015-10" db="EMBL/GenBank/DDBJ databases">
        <title>Draft Genome Sequence of Prosthecomicrobium hirschii ATCC 27832.</title>
        <authorList>
            <person name="Daniel J."/>
            <person name="Givan S.A."/>
            <person name="Brun Y.V."/>
            <person name="Brown P.J."/>
        </authorList>
    </citation>
    <scope>NUCLEOTIDE SEQUENCE [LARGE SCALE GENOMIC DNA]</scope>
    <source>
        <strain evidence="3 4">16</strain>
    </source>
</reference>
<feature type="signal peptide" evidence="1">
    <location>
        <begin position="1"/>
        <end position="28"/>
    </location>
</feature>
<dbReference type="CDD" id="cd05379">
    <property type="entry name" value="CAP_bacterial"/>
    <property type="match status" value="1"/>
</dbReference>
<evidence type="ECO:0000256" key="1">
    <source>
        <dbReference type="SAM" id="SignalP"/>
    </source>
</evidence>
<dbReference type="InterPro" id="IPR035940">
    <property type="entry name" value="CAP_sf"/>
</dbReference>